<dbReference type="Proteomes" id="UP000813444">
    <property type="component" value="Unassembled WGS sequence"/>
</dbReference>
<reference evidence="1" key="1">
    <citation type="journal article" date="2021" name="Nat. Commun.">
        <title>Genetic determinants of endophytism in the Arabidopsis root mycobiome.</title>
        <authorList>
            <person name="Mesny F."/>
            <person name="Miyauchi S."/>
            <person name="Thiergart T."/>
            <person name="Pickel B."/>
            <person name="Atanasova L."/>
            <person name="Karlsson M."/>
            <person name="Huettel B."/>
            <person name="Barry K.W."/>
            <person name="Haridas S."/>
            <person name="Chen C."/>
            <person name="Bauer D."/>
            <person name="Andreopoulos W."/>
            <person name="Pangilinan J."/>
            <person name="LaButti K."/>
            <person name="Riley R."/>
            <person name="Lipzen A."/>
            <person name="Clum A."/>
            <person name="Drula E."/>
            <person name="Henrissat B."/>
            <person name="Kohler A."/>
            <person name="Grigoriev I.V."/>
            <person name="Martin F.M."/>
            <person name="Hacquard S."/>
        </authorList>
    </citation>
    <scope>NUCLEOTIDE SEQUENCE</scope>
    <source>
        <strain evidence="1">MPI-CAGE-CH-0235</strain>
    </source>
</reference>
<comment type="caution">
    <text evidence="1">The sequence shown here is derived from an EMBL/GenBank/DDBJ whole genome shotgun (WGS) entry which is preliminary data.</text>
</comment>
<organism evidence="1 2">
    <name type="scientific">Stachybotrys elegans</name>
    <dbReference type="NCBI Taxonomy" id="80388"/>
    <lineage>
        <taxon>Eukaryota</taxon>
        <taxon>Fungi</taxon>
        <taxon>Dikarya</taxon>
        <taxon>Ascomycota</taxon>
        <taxon>Pezizomycotina</taxon>
        <taxon>Sordariomycetes</taxon>
        <taxon>Hypocreomycetidae</taxon>
        <taxon>Hypocreales</taxon>
        <taxon>Stachybotryaceae</taxon>
        <taxon>Stachybotrys</taxon>
    </lineage>
</organism>
<dbReference type="EMBL" id="JAGPNK010000013">
    <property type="protein sequence ID" value="KAH7309571.1"/>
    <property type="molecule type" value="Genomic_DNA"/>
</dbReference>
<evidence type="ECO:0008006" key="3">
    <source>
        <dbReference type="Google" id="ProtNLM"/>
    </source>
</evidence>
<protein>
    <recommendedName>
        <fullName evidence="3">Protein kinase domain-containing protein</fullName>
    </recommendedName>
</protein>
<gene>
    <name evidence="1" type="ORF">B0I35DRAFT_482330</name>
</gene>
<dbReference type="AlphaFoldDB" id="A0A8K0WMG9"/>
<accession>A0A8K0WMG9</accession>
<proteinExistence type="predicted"/>
<sequence length="462" mass="52568">MRKATSLAWRRTPRPMLNNARVTRSLRVVTLVLVLFFAYQLYTLPSTFHVHRQALLQKYRPTVYSFKTADEQGKLEEPRWRWDKEQNDAAQKSSYSRVALWEERHAWTKLGSGFEGKTFKHGNVVIKKYRANNAPFRDCVPGSKDGLRWPTEIPAQLVVSGVADSDTIPLNASFLPTVDYFLGPDSQPSKPEWYLVTPLLPSGNLEHLSRQLRASRHRHTAREVDDIFRPSLEHILDVLDYMHTSANLCHDDVKMDNILSTVPDAPGTDTTDPELKTHWLLGDLGNAREPAHEYHSSILWWKLNNNLRDCRGNDVLRLLKTYIKFLRDSVVDVTEFDEHFLQRRESWSSLFWQVYQDAEEGRTITATGVRKQSQAQGRAEGVSPVRGSLEPAPSWNPLYNIFVGRAWTMARAVAEAVRISARENVARRWGFAWLLGVPVPGCHGGGNGLAAARVDGNGMFLD</sequence>
<dbReference type="InterPro" id="IPR011009">
    <property type="entry name" value="Kinase-like_dom_sf"/>
</dbReference>
<dbReference type="SUPFAM" id="SSF56112">
    <property type="entry name" value="Protein kinase-like (PK-like)"/>
    <property type="match status" value="1"/>
</dbReference>
<dbReference type="Gene3D" id="1.10.510.10">
    <property type="entry name" value="Transferase(Phosphotransferase) domain 1"/>
    <property type="match status" value="1"/>
</dbReference>
<keyword evidence="2" id="KW-1185">Reference proteome</keyword>
<dbReference type="OrthoDB" id="5337378at2759"/>
<name>A0A8K0WMG9_9HYPO</name>
<evidence type="ECO:0000313" key="1">
    <source>
        <dbReference type="EMBL" id="KAH7309571.1"/>
    </source>
</evidence>
<evidence type="ECO:0000313" key="2">
    <source>
        <dbReference type="Proteomes" id="UP000813444"/>
    </source>
</evidence>